<dbReference type="VEuPathDB" id="FungiDB:GVI51_M01001"/>
<evidence type="ECO:0000256" key="3">
    <source>
        <dbReference type="ARBA" id="ARBA00023274"/>
    </source>
</evidence>
<accession>A0A0W0D7Z5</accession>
<evidence type="ECO:0000313" key="7">
    <source>
        <dbReference type="Proteomes" id="UP000054886"/>
    </source>
</evidence>
<keyword evidence="2 4" id="KW-0689">Ribosomal protein</keyword>
<dbReference type="VEuPathDB" id="FungiDB:GWK60_M01001"/>
<dbReference type="GO" id="GO:0003735">
    <property type="term" value="F:structural constituent of ribosome"/>
    <property type="evidence" value="ECO:0007669"/>
    <property type="project" value="EnsemblFungi"/>
</dbReference>
<dbReference type="Gene3D" id="1.10.287.10">
    <property type="entry name" value="S15/NS1, RNA-binding"/>
    <property type="match status" value="1"/>
</dbReference>
<name>A0A0W0D7Z5_CANGB</name>
<dbReference type="NCBIfam" id="TIGR00952">
    <property type="entry name" value="S15_bact"/>
    <property type="match status" value="1"/>
</dbReference>
<dbReference type="VEuPathDB" id="FungiDB:CAGL0M01100g"/>
<dbReference type="GO" id="GO:0005763">
    <property type="term" value="C:mitochondrial small ribosomal subunit"/>
    <property type="evidence" value="ECO:0007669"/>
    <property type="project" value="EnsemblFungi"/>
</dbReference>
<evidence type="ECO:0000256" key="5">
    <source>
        <dbReference type="SAM" id="MobiDB-lite"/>
    </source>
</evidence>
<comment type="caution">
    <text evidence="6">The sequence shown here is derived from an EMBL/GenBank/DDBJ whole genome shotgun (WGS) entry which is preliminary data.</text>
</comment>
<dbReference type="PROSITE" id="PS00362">
    <property type="entry name" value="RIBOSOMAL_S15"/>
    <property type="match status" value="1"/>
</dbReference>
<dbReference type="InterPro" id="IPR005290">
    <property type="entry name" value="Ribosomal_uS15_bac-type"/>
</dbReference>
<dbReference type="HAMAP" id="MF_01343_B">
    <property type="entry name" value="Ribosomal_uS15_B"/>
    <property type="match status" value="1"/>
</dbReference>
<dbReference type="SUPFAM" id="SSF47060">
    <property type="entry name" value="S15/NS1 RNA-binding domain"/>
    <property type="match status" value="1"/>
</dbReference>
<feature type="compositionally biased region" description="Polar residues" evidence="5">
    <location>
        <begin position="282"/>
        <end position="294"/>
    </location>
</feature>
<dbReference type="PhylomeDB" id="A0A0W0D7Z5"/>
<evidence type="ECO:0000313" key="6">
    <source>
        <dbReference type="EMBL" id="KTB07977.1"/>
    </source>
</evidence>
<comment type="similarity">
    <text evidence="1 4">Belongs to the universal ribosomal protein uS15 family.</text>
</comment>
<feature type="region of interest" description="Disordered" evidence="5">
    <location>
        <begin position="271"/>
        <end position="294"/>
    </location>
</feature>
<sequence length="294" mass="34246">MVFARTLIRNIEGVGLKVNPLRYYHATPVTQGAKAVKFLKAQKRRQKNEARQASIKSQSEMVDPVLGRKDTPFINRINAEIKEPTVLSSDYNYDEVEKFLVSVEATKQEHRDLSPLNPEFATTETTESLSLRHEALFRILNIRNANRKDTMQIAIRLAREEFQRFPGDTGSSEVQAACLTVRIQNLANHIKNHKKDYANTRMLRMLVQQRQSLLRYLKRDNPERYYWTIEKLGLNDAAITQEFNLDRRYMQDFKFFGDKILVKESKKVAQQIRKDERKQKKASSSSTVEQQPVL</sequence>
<dbReference type="PANTHER" id="PTHR23321:SF26">
    <property type="entry name" value="SMALL RIBOSOMAL SUBUNIT PROTEIN US15M"/>
    <property type="match status" value="1"/>
</dbReference>
<dbReference type="GO" id="GO:0006412">
    <property type="term" value="P:translation"/>
    <property type="evidence" value="ECO:0007669"/>
    <property type="project" value="InterPro"/>
</dbReference>
<gene>
    <name evidence="6" type="ORF">AO440_003903</name>
</gene>
<dbReference type="OrthoDB" id="441444at2759"/>
<dbReference type="InterPro" id="IPR009068">
    <property type="entry name" value="uS15_NS1_RNA-bd_sf"/>
</dbReference>
<dbReference type="SMART" id="SM01387">
    <property type="entry name" value="Ribosomal_S15"/>
    <property type="match status" value="1"/>
</dbReference>
<protein>
    <submittedName>
        <fullName evidence="6">37S ribosomal protein S28, mitochondrial</fullName>
    </submittedName>
</protein>
<dbReference type="EMBL" id="LLZZ01000106">
    <property type="protein sequence ID" value="KTB07977.1"/>
    <property type="molecule type" value="Genomic_DNA"/>
</dbReference>
<dbReference type="VEuPathDB" id="FungiDB:B1J91_M01100g"/>
<proteinExistence type="inferred from homology"/>
<dbReference type="OMA" id="FNMGRQY"/>
<keyword evidence="3 4" id="KW-0687">Ribonucleoprotein</keyword>
<dbReference type="VEuPathDB" id="FungiDB:GW608_M01001"/>
<dbReference type="CDD" id="cd00353">
    <property type="entry name" value="Ribosomal_S15p_S13e"/>
    <property type="match status" value="1"/>
</dbReference>
<organism evidence="6 7">
    <name type="scientific">Candida glabrata</name>
    <name type="common">Yeast</name>
    <name type="synonym">Torulopsis glabrata</name>
    <dbReference type="NCBI Taxonomy" id="5478"/>
    <lineage>
        <taxon>Eukaryota</taxon>
        <taxon>Fungi</taxon>
        <taxon>Dikarya</taxon>
        <taxon>Ascomycota</taxon>
        <taxon>Saccharomycotina</taxon>
        <taxon>Saccharomycetes</taxon>
        <taxon>Saccharomycetales</taxon>
        <taxon>Saccharomycetaceae</taxon>
        <taxon>Nakaseomyces</taxon>
    </lineage>
</organism>
<dbReference type="Proteomes" id="UP000054886">
    <property type="component" value="Unassembled WGS sequence"/>
</dbReference>
<dbReference type="Pfam" id="PF00312">
    <property type="entry name" value="Ribosomal_S15"/>
    <property type="match status" value="1"/>
</dbReference>
<dbReference type="InterPro" id="IPR000589">
    <property type="entry name" value="Ribosomal_uS15"/>
</dbReference>
<evidence type="ECO:0000256" key="2">
    <source>
        <dbReference type="ARBA" id="ARBA00022980"/>
    </source>
</evidence>
<reference evidence="6 7" key="1">
    <citation type="submission" date="2015-10" db="EMBL/GenBank/DDBJ databases">
        <title>Draft genomes sequences of Candida glabrata isolates 1A, 1B, 2A, 2B, 3A and 3B.</title>
        <authorList>
            <person name="Haavelsrud O.E."/>
            <person name="Gaustad P."/>
        </authorList>
    </citation>
    <scope>NUCLEOTIDE SEQUENCE [LARGE SCALE GENOMIC DNA]</scope>
    <source>
        <strain evidence="6">910700640</strain>
    </source>
</reference>
<dbReference type="AlphaFoldDB" id="A0A0W0D7Z5"/>
<evidence type="ECO:0000256" key="4">
    <source>
        <dbReference type="RuleBase" id="RU003919"/>
    </source>
</evidence>
<dbReference type="PANTHER" id="PTHR23321">
    <property type="entry name" value="RIBOSOMAL PROTEIN S15, BACTERIAL AND ORGANELLAR"/>
    <property type="match status" value="1"/>
</dbReference>
<evidence type="ECO:0000256" key="1">
    <source>
        <dbReference type="ARBA" id="ARBA00008434"/>
    </source>
</evidence>